<organism evidence="1 2">
    <name type="scientific">Rhodococcus opacus</name>
    <name type="common">Nocardia opaca</name>
    <dbReference type="NCBI Taxonomy" id="37919"/>
    <lineage>
        <taxon>Bacteria</taxon>
        <taxon>Bacillati</taxon>
        <taxon>Actinomycetota</taxon>
        <taxon>Actinomycetes</taxon>
        <taxon>Mycobacteriales</taxon>
        <taxon>Nocardiaceae</taxon>
        <taxon>Rhodococcus</taxon>
    </lineage>
</organism>
<protein>
    <submittedName>
        <fullName evidence="1">Uncharacterized protein</fullName>
    </submittedName>
</protein>
<sequence>MRPEFVGWVRTTPRLRIVLFVPMIWWPPGRRTGQNSESSSAPTDHSTVVDLGADESSCFIRRKCQLRLRARWAPRSGTALATVAAPIARRHQSHVPQTHGVADDLGAEISASRDMRHRGSEAVIAIAGSTLDHQPSRAAFAPQCPRVGADLTLLRPVVMHDASPVSVCDAPCITRRGLQIRGPWGKRFRSSAHETSCLV</sequence>
<evidence type="ECO:0000313" key="1">
    <source>
        <dbReference type="EMBL" id="PQP14121.1"/>
    </source>
</evidence>
<proteinExistence type="predicted"/>
<dbReference type="AlphaFoldDB" id="A0A2S8IH76"/>
<dbReference type="Proteomes" id="UP000239290">
    <property type="component" value="Unassembled WGS sequence"/>
</dbReference>
<name>A0A2S8IH76_RHOOP</name>
<accession>A0A2S8IH76</accession>
<gene>
    <name evidence="1" type="ORF">C5613_41265</name>
</gene>
<reference evidence="2" key="1">
    <citation type="submission" date="2018-02" db="EMBL/GenBank/DDBJ databases">
        <title>Draft genome sequencing of Rhodococcus opacus KU647198.</title>
        <authorList>
            <person name="Zheng B.-X."/>
        </authorList>
    </citation>
    <scope>NUCLEOTIDE SEQUENCE [LARGE SCALE GENOMIC DNA]</scope>
    <source>
        <strain evidence="2">04-OD7</strain>
    </source>
</reference>
<evidence type="ECO:0000313" key="2">
    <source>
        <dbReference type="Proteomes" id="UP000239290"/>
    </source>
</evidence>
<dbReference type="EMBL" id="PUIO01000092">
    <property type="protein sequence ID" value="PQP14121.1"/>
    <property type="molecule type" value="Genomic_DNA"/>
</dbReference>
<comment type="caution">
    <text evidence="1">The sequence shown here is derived from an EMBL/GenBank/DDBJ whole genome shotgun (WGS) entry which is preliminary data.</text>
</comment>